<dbReference type="RefSeq" id="WP_379897395.1">
    <property type="nucleotide sequence ID" value="NZ_JBHRTR010000003.1"/>
</dbReference>
<comment type="caution">
    <text evidence="3">The sequence shown here is derived from an EMBL/GenBank/DDBJ whole genome shotgun (WGS) entry which is preliminary data.</text>
</comment>
<sequence>MTDSGPHPAQRLRRIAAAAILALACGSGGTQLAAQDEAADIDGPAAVGDRILQVGGGFDIALPRPRSKPGDLVASPMPAVLNSDIWRLGRYLPGGAVILDRRIDGRDHQLGFDSGAGLEPLSSTDPLGHLFPGYYAAIEKSALDQRGPRRVHFGLRYPGGLIAFKPREPDDGGRYRWRWGGRPDLLSVAVDPYLTGAPGLRLDLFQRQDDETLDPLASTTLAGATDVDRWLAGHLARSGRYRLAAHLYRRDDLFTPVELAAFDFELALEDPPDDPEGQAPRPAPGEIRLALLSGAPVSVYAPDVRFDVAIPAELQPSSEAPPLPGEIQANRLFPANPLPPAAPAARPAAATPGRHEPGVPGVRVPEFKVPEFKAPEFKVPELQVPALKVPGVDVPGGPTDRSGPAAQPAAAPAPEADPIGRYFVRLIRLPFDSYFCMRLGPLEEAARGDTLRQHAAGASLREPWQKVGADGRISVPVPRHPGRYRLKLYRLDSARGRTYAVYANAHVDFEVAVPWHAGRLSLGPQVVRQDAEAASPPGGFGIAVQAQLPAGAGNGWSAALYRPPSRLGDGGDLPRHFAGSARLDPDDPRAFLAEDLHSGQWEVLLRDPLNRVVDRARFQVAGLDPVLRIDGKLQQTADFVPIRVPRLQAPDPDWPERADPRRGLSAWQKAPFACRDPVFPTPPELRVVRLDAGDWSDADDDRFLPVAAVVPGHPYFIEAEFDAAPAADAYPLRIDGRRAVMLHQTEEPRLFRTDAPVTLVPPRQEASR</sequence>
<feature type="chain" id="PRO_5045061880" evidence="2">
    <location>
        <begin position="34"/>
        <end position="768"/>
    </location>
</feature>
<feature type="compositionally biased region" description="Low complexity" evidence="1">
    <location>
        <begin position="404"/>
        <end position="414"/>
    </location>
</feature>
<proteinExistence type="predicted"/>
<evidence type="ECO:0000256" key="1">
    <source>
        <dbReference type="SAM" id="MobiDB-lite"/>
    </source>
</evidence>
<dbReference type="EMBL" id="JBHRTR010000003">
    <property type="protein sequence ID" value="MFC3225661.1"/>
    <property type="molecule type" value="Genomic_DNA"/>
</dbReference>
<name>A0ABV7KTF1_9PROT</name>
<feature type="signal peptide" evidence="2">
    <location>
        <begin position="1"/>
        <end position="33"/>
    </location>
</feature>
<evidence type="ECO:0000313" key="4">
    <source>
        <dbReference type="Proteomes" id="UP001595528"/>
    </source>
</evidence>
<keyword evidence="4" id="KW-1185">Reference proteome</keyword>
<reference evidence="4" key="1">
    <citation type="journal article" date="2019" name="Int. J. Syst. Evol. Microbiol.">
        <title>The Global Catalogue of Microorganisms (GCM) 10K type strain sequencing project: providing services to taxonomists for standard genome sequencing and annotation.</title>
        <authorList>
            <consortium name="The Broad Institute Genomics Platform"/>
            <consortium name="The Broad Institute Genome Sequencing Center for Infectious Disease"/>
            <person name="Wu L."/>
            <person name="Ma J."/>
        </authorList>
    </citation>
    <scope>NUCLEOTIDE SEQUENCE [LARGE SCALE GENOMIC DNA]</scope>
    <source>
        <strain evidence="4">KCTC 42964</strain>
    </source>
</reference>
<dbReference type="Proteomes" id="UP001595528">
    <property type="component" value="Unassembled WGS sequence"/>
</dbReference>
<protein>
    <submittedName>
        <fullName evidence="3">Uncharacterized protein</fullName>
    </submittedName>
</protein>
<accession>A0ABV7KTF1</accession>
<evidence type="ECO:0000313" key="3">
    <source>
        <dbReference type="EMBL" id="MFC3225661.1"/>
    </source>
</evidence>
<keyword evidence="2" id="KW-0732">Signal</keyword>
<feature type="region of interest" description="Disordered" evidence="1">
    <location>
        <begin position="394"/>
        <end position="414"/>
    </location>
</feature>
<evidence type="ECO:0000256" key="2">
    <source>
        <dbReference type="SAM" id="SignalP"/>
    </source>
</evidence>
<organism evidence="3 4">
    <name type="scientific">Marinibaculum pumilum</name>
    <dbReference type="NCBI Taxonomy" id="1766165"/>
    <lineage>
        <taxon>Bacteria</taxon>
        <taxon>Pseudomonadati</taxon>
        <taxon>Pseudomonadota</taxon>
        <taxon>Alphaproteobacteria</taxon>
        <taxon>Rhodospirillales</taxon>
        <taxon>Rhodospirillaceae</taxon>
        <taxon>Marinibaculum</taxon>
    </lineage>
</organism>
<gene>
    <name evidence="3" type="ORF">ACFOGJ_00360</name>
</gene>
<feature type="region of interest" description="Disordered" evidence="1">
    <location>
        <begin position="337"/>
        <end position="361"/>
    </location>
</feature>